<evidence type="ECO:0000256" key="5">
    <source>
        <dbReference type="ARBA" id="ARBA00022692"/>
    </source>
</evidence>
<keyword evidence="4 14" id="KW-0679">Respiratory chain</keyword>
<dbReference type="EMBL" id="JAAXLA010000002">
    <property type="protein sequence ID" value="NMH95956.1"/>
    <property type="molecule type" value="Genomic_DNA"/>
</dbReference>
<evidence type="ECO:0000256" key="15">
    <source>
        <dbReference type="RuleBase" id="RU004024"/>
    </source>
</evidence>
<dbReference type="SUPFAM" id="SSF81464">
    <property type="entry name" value="Cytochrome c oxidase subunit II-like, transmembrane region"/>
    <property type="match status" value="1"/>
</dbReference>
<dbReference type="EC" id="7.1.1.9" evidence="15"/>
<keyword evidence="19" id="KW-0560">Oxidoreductase</keyword>
<comment type="subcellular location">
    <subcellularLocation>
        <location evidence="14">Cell membrane</location>
        <topology evidence="14">Multi-pass membrane protein</topology>
    </subcellularLocation>
    <subcellularLocation>
        <location evidence="1">Membrane</location>
        <topology evidence="1">Multi-pass membrane protein</topology>
    </subcellularLocation>
</comment>
<dbReference type="PROSITE" id="PS50857">
    <property type="entry name" value="COX2_CUA"/>
    <property type="match status" value="1"/>
</dbReference>
<comment type="cofactor">
    <cofactor evidence="15">
        <name>Cu cation</name>
        <dbReference type="ChEBI" id="CHEBI:23378"/>
    </cofactor>
    <text evidence="15">Binds a copper A center.</text>
</comment>
<feature type="domain" description="Cytochrome oxidase subunit II copper A binding" evidence="18">
    <location>
        <begin position="145"/>
        <end position="275"/>
    </location>
</feature>
<evidence type="ECO:0000256" key="10">
    <source>
        <dbReference type="ARBA" id="ARBA00023008"/>
    </source>
</evidence>
<feature type="region of interest" description="Disordered" evidence="16">
    <location>
        <begin position="1"/>
        <end position="20"/>
    </location>
</feature>
<evidence type="ECO:0000256" key="7">
    <source>
        <dbReference type="ARBA" id="ARBA00022967"/>
    </source>
</evidence>
<evidence type="ECO:0000256" key="3">
    <source>
        <dbReference type="ARBA" id="ARBA00022448"/>
    </source>
</evidence>
<proteinExistence type="inferred from homology"/>
<gene>
    <name evidence="19" type="primary">coxB</name>
    <name evidence="19" type="ORF">HF526_01245</name>
</gene>
<dbReference type="InterPro" id="IPR002429">
    <property type="entry name" value="CcO_II-like_C"/>
</dbReference>
<dbReference type="PRINTS" id="PR01166">
    <property type="entry name" value="CYCOXIDASEII"/>
</dbReference>
<feature type="transmembrane region" description="Helical" evidence="17">
    <location>
        <begin position="68"/>
        <end position="92"/>
    </location>
</feature>
<evidence type="ECO:0000256" key="16">
    <source>
        <dbReference type="SAM" id="MobiDB-lite"/>
    </source>
</evidence>
<dbReference type="GO" id="GO:0016491">
    <property type="term" value="F:oxidoreductase activity"/>
    <property type="evidence" value="ECO:0007669"/>
    <property type="project" value="UniProtKB-KW"/>
</dbReference>
<evidence type="ECO:0000256" key="13">
    <source>
        <dbReference type="ARBA" id="ARBA00047816"/>
    </source>
</evidence>
<dbReference type="InterPro" id="IPR001505">
    <property type="entry name" value="Copper_CuA"/>
</dbReference>
<dbReference type="PANTHER" id="PTHR22888:SF9">
    <property type="entry name" value="CYTOCHROME C OXIDASE SUBUNIT 2"/>
    <property type="match status" value="1"/>
</dbReference>
<evidence type="ECO:0000256" key="4">
    <source>
        <dbReference type="ARBA" id="ARBA00022660"/>
    </source>
</evidence>
<evidence type="ECO:0000256" key="8">
    <source>
        <dbReference type="ARBA" id="ARBA00022982"/>
    </source>
</evidence>
<keyword evidence="6 15" id="KW-0479">Metal-binding</keyword>
<evidence type="ECO:0000259" key="18">
    <source>
        <dbReference type="PROSITE" id="PS50857"/>
    </source>
</evidence>
<comment type="caution">
    <text evidence="19">The sequence shown here is derived from an EMBL/GenBank/DDBJ whole genome shotgun (WGS) entry which is preliminary data.</text>
</comment>
<organism evidence="19 20">
    <name type="scientific">Pseudonocardia acidicola</name>
    <dbReference type="NCBI Taxonomy" id="2724939"/>
    <lineage>
        <taxon>Bacteria</taxon>
        <taxon>Bacillati</taxon>
        <taxon>Actinomycetota</taxon>
        <taxon>Actinomycetes</taxon>
        <taxon>Pseudonocardiales</taxon>
        <taxon>Pseudonocardiaceae</taxon>
        <taxon>Pseudonocardia</taxon>
    </lineage>
</organism>
<dbReference type="Gene3D" id="1.10.287.90">
    <property type="match status" value="1"/>
</dbReference>
<evidence type="ECO:0000313" key="19">
    <source>
        <dbReference type="EMBL" id="NMH95956.1"/>
    </source>
</evidence>
<dbReference type="InterPro" id="IPR011759">
    <property type="entry name" value="Cyt_c_oxidase_su2_TM_dom"/>
</dbReference>
<name>A0ABX1S6H0_9PSEU</name>
<dbReference type="PANTHER" id="PTHR22888">
    <property type="entry name" value="CYTOCHROME C OXIDASE, SUBUNIT II"/>
    <property type="match status" value="1"/>
</dbReference>
<keyword evidence="5 14" id="KW-0812">Transmembrane</keyword>
<keyword evidence="8 14" id="KW-0249">Electron transport</keyword>
<dbReference type="InterPro" id="IPR014222">
    <property type="entry name" value="Cyt_c_oxidase_su2"/>
</dbReference>
<keyword evidence="7" id="KW-1278">Translocase</keyword>
<dbReference type="InterPro" id="IPR045187">
    <property type="entry name" value="CcO_II"/>
</dbReference>
<comment type="similarity">
    <text evidence="2 14">Belongs to the cytochrome c oxidase subunit 2 family.</text>
</comment>
<protein>
    <recommendedName>
        <fullName evidence="15">Cytochrome c oxidase subunit 2</fullName>
        <ecNumber evidence="15">7.1.1.9</ecNumber>
    </recommendedName>
</protein>
<dbReference type="InterPro" id="IPR008972">
    <property type="entry name" value="Cupredoxin"/>
</dbReference>
<evidence type="ECO:0000256" key="11">
    <source>
        <dbReference type="ARBA" id="ARBA00023136"/>
    </source>
</evidence>
<evidence type="ECO:0000256" key="17">
    <source>
        <dbReference type="SAM" id="Phobius"/>
    </source>
</evidence>
<evidence type="ECO:0000313" key="20">
    <source>
        <dbReference type="Proteomes" id="UP000820669"/>
    </source>
</evidence>
<dbReference type="Proteomes" id="UP000820669">
    <property type="component" value="Unassembled WGS sequence"/>
</dbReference>
<evidence type="ECO:0000256" key="2">
    <source>
        <dbReference type="ARBA" id="ARBA00007866"/>
    </source>
</evidence>
<evidence type="ECO:0000256" key="12">
    <source>
        <dbReference type="ARBA" id="ARBA00024688"/>
    </source>
</evidence>
<evidence type="ECO:0000256" key="6">
    <source>
        <dbReference type="ARBA" id="ARBA00022723"/>
    </source>
</evidence>
<evidence type="ECO:0000256" key="14">
    <source>
        <dbReference type="RuleBase" id="RU000456"/>
    </source>
</evidence>
<keyword evidence="9 17" id="KW-1133">Transmembrane helix</keyword>
<keyword evidence="3 14" id="KW-0813">Transport</keyword>
<dbReference type="Pfam" id="PF00116">
    <property type="entry name" value="COX2"/>
    <property type="match status" value="1"/>
</dbReference>
<dbReference type="NCBIfam" id="TIGR02866">
    <property type="entry name" value="CoxB"/>
    <property type="match status" value="1"/>
</dbReference>
<keyword evidence="20" id="KW-1185">Reference proteome</keyword>
<sequence>MRAGRRRAVGRAQRGGDRGRTGVRRAVKLVGLSALVIPLTTGCSVQEAIRFGWPEGVTPEAEQMRHLWTWSAIAALIVGVITWGAMFWAVIFHRKRKGDDDTPPRQTQYNLPVEIVFTVVPTIIVAVLFGFTVNVQNYVTSKTPNPDVRVAVTAFQWNWQFDYTGTRTPNGRPVETLGTSATIPILVLPTDRRIQFTLTSRDVIHSFWVPEFLFKRDVFPMPEKNDTDNVFQIAKIDREGAFVGRCAELCGAYHAAMNFEVRALQPALYDRYIALRSQNNPQTGAPYTAGEALAALNCGQWCAPEAITTYPFATNRTQRAATLPTSG</sequence>
<dbReference type="Pfam" id="PF02790">
    <property type="entry name" value="COX2_TM"/>
    <property type="match status" value="1"/>
</dbReference>
<evidence type="ECO:0000256" key="1">
    <source>
        <dbReference type="ARBA" id="ARBA00004141"/>
    </source>
</evidence>
<dbReference type="SUPFAM" id="SSF49503">
    <property type="entry name" value="Cupredoxins"/>
    <property type="match status" value="1"/>
</dbReference>
<accession>A0ABX1S6H0</accession>
<dbReference type="PROSITE" id="PS00078">
    <property type="entry name" value="COX2"/>
    <property type="match status" value="1"/>
</dbReference>
<keyword evidence="11 17" id="KW-0472">Membrane</keyword>
<comment type="function">
    <text evidence="12 15">Subunits I and II form the functional core of the enzyme complex. Electrons originating in cytochrome c are transferred via heme a and Cu(A) to the binuclear center formed by heme a3 and Cu(B).</text>
</comment>
<evidence type="ECO:0000256" key="9">
    <source>
        <dbReference type="ARBA" id="ARBA00022989"/>
    </source>
</evidence>
<dbReference type="Gene3D" id="2.60.40.420">
    <property type="entry name" value="Cupredoxins - blue copper proteins"/>
    <property type="match status" value="1"/>
</dbReference>
<dbReference type="InterPro" id="IPR036257">
    <property type="entry name" value="Cyt_c_oxidase_su2_TM_sf"/>
</dbReference>
<comment type="catalytic activity">
    <reaction evidence="13 15">
        <text>4 Fe(II)-[cytochrome c] + O2 + 8 H(+)(in) = 4 Fe(III)-[cytochrome c] + 2 H2O + 4 H(+)(out)</text>
        <dbReference type="Rhea" id="RHEA:11436"/>
        <dbReference type="Rhea" id="RHEA-COMP:10350"/>
        <dbReference type="Rhea" id="RHEA-COMP:14399"/>
        <dbReference type="ChEBI" id="CHEBI:15377"/>
        <dbReference type="ChEBI" id="CHEBI:15378"/>
        <dbReference type="ChEBI" id="CHEBI:15379"/>
        <dbReference type="ChEBI" id="CHEBI:29033"/>
        <dbReference type="ChEBI" id="CHEBI:29034"/>
        <dbReference type="EC" id="7.1.1.9"/>
    </reaction>
</comment>
<reference evidence="19 20" key="1">
    <citation type="submission" date="2020-04" db="EMBL/GenBank/DDBJ databases">
        <authorList>
            <person name="Klaysubun C."/>
            <person name="Duangmal K."/>
            <person name="Lipun K."/>
        </authorList>
    </citation>
    <scope>NUCLEOTIDE SEQUENCE [LARGE SCALE GENOMIC DNA]</scope>
    <source>
        <strain evidence="19 20">K10HN5</strain>
    </source>
</reference>
<feature type="transmembrane region" description="Helical" evidence="17">
    <location>
        <begin position="113"/>
        <end position="133"/>
    </location>
</feature>
<keyword evidence="10 15" id="KW-0186">Copper</keyword>